<protein>
    <submittedName>
        <fullName evidence="6">Histidine kinase</fullName>
    </submittedName>
</protein>
<keyword evidence="6" id="KW-0418">Kinase</keyword>
<gene>
    <name evidence="6" type="ORF">RU07_06295</name>
</gene>
<dbReference type="AlphaFoldDB" id="A0A0D0KYS4"/>
<dbReference type="PANTHER" id="PTHR44591:SF3">
    <property type="entry name" value="RESPONSE REGULATORY DOMAIN-CONTAINING PROTEIN"/>
    <property type="match status" value="1"/>
</dbReference>
<dbReference type="GO" id="GO:0000160">
    <property type="term" value="P:phosphorelay signal transduction system"/>
    <property type="evidence" value="ECO:0007669"/>
    <property type="project" value="InterPro"/>
</dbReference>
<evidence type="ECO:0000313" key="6">
    <source>
        <dbReference type="EMBL" id="KIQ03634.1"/>
    </source>
</evidence>
<feature type="domain" description="Response regulatory" evidence="5">
    <location>
        <begin position="5"/>
        <end position="116"/>
    </location>
</feature>
<dbReference type="SUPFAM" id="SSF52172">
    <property type="entry name" value="CheY-like"/>
    <property type="match status" value="1"/>
</dbReference>
<keyword evidence="6" id="KW-0808">Transferase</keyword>
<evidence type="ECO:0000259" key="5">
    <source>
        <dbReference type="PROSITE" id="PS50110"/>
    </source>
</evidence>
<dbReference type="SMART" id="SM00448">
    <property type="entry name" value="REC"/>
    <property type="match status" value="1"/>
</dbReference>
<evidence type="ECO:0000256" key="3">
    <source>
        <dbReference type="ARBA" id="ARBA00023163"/>
    </source>
</evidence>
<organism evidence="6 7">
    <name type="scientific">Agrobacterium tumefaciens</name>
    <dbReference type="NCBI Taxonomy" id="358"/>
    <lineage>
        <taxon>Bacteria</taxon>
        <taxon>Pseudomonadati</taxon>
        <taxon>Pseudomonadota</taxon>
        <taxon>Alphaproteobacteria</taxon>
        <taxon>Hyphomicrobiales</taxon>
        <taxon>Rhizobiaceae</taxon>
        <taxon>Rhizobium/Agrobacterium group</taxon>
        <taxon>Agrobacterium</taxon>
        <taxon>Agrobacterium tumefaciens complex</taxon>
    </lineage>
</organism>
<dbReference type="InterPro" id="IPR011006">
    <property type="entry name" value="CheY-like_superfamily"/>
</dbReference>
<name>A0A0D0KYS4_AGRTU</name>
<accession>A0A0D0KYS4</accession>
<feature type="modified residue" description="4-aspartylphosphate" evidence="4">
    <location>
        <position position="55"/>
    </location>
</feature>
<proteinExistence type="predicted"/>
<dbReference type="InterPro" id="IPR001789">
    <property type="entry name" value="Sig_transdc_resp-reg_receiver"/>
</dbReference>
<dbReference type="Gene3D" id="3.40.50.2300">
    <property type="match status" value="1"/>
</dbReference>
<evidence type="ECO:0000313" key="7">
    <source>
        <dbReference type="Proteomes" id="UP000035017"/>
    </source>
</evidence>
<keyword evidence="1 4" id="KW-0597">Phosphoprotein</keyword>
<dbReference type="Pfam" id="PF00072">
    <property type="entry name" value="Response_reg"/>
    <property type="match status" value="1"/>
</dbReference>
<dbReference type="Proteomes" id="UP000035017">
    <property type="component" value="Unassembled WGS sequence"/>
</dbReference>
<keyword evidence="2" id="KW-0805">Transcription regulation</keyword>
<reference evidence="6 7" key="1">
    <citation type="submission" date="2014-12" db="EMBL/GenBank/DDBJ databases">
        <title>16Stimator: statistical estimation of ribosomal gene copy numbers from draft genome assemblies.</title>
        <authorList>
            <person name="Perisin M.A."/>
            <person name="Vetter M."/>
            <person name="Gilbert J.A."/>
            <person name="Bergelson J."/>
        </authorList>
    </citation>
    <scope>NUCLEOTIDE SEQUENCE [LARGE SCALE GENOMIC DNA]</scope>
    <source>
        <strain evidence="6 7">MEJ076</strain>
    </source>
</reference>
<dbReference type="PROSITE" id="PS50110">
    <property type="entry name" value="RESPONSE_REGULATORY"/>
    <property type="match status" value="1"/>
</dbReference>
<evidence type="ECO:0000256" key="2">
    <source>
        <dbReference type="ARBA" id="ARBA00023015"/>
    </source>
</evidence>
<evidence type="ECO:0000256" key="4">
    <source>
        <dbReference type="PROSITE-ProRule" id="PRU00169"/>
    </source>
</evidence>
<dbReference type="GO" id="GO:0016301">
    <property type="term" value="F:kinase activity"/>
    <property type="evidence" value="ECO:0007669"/>
    <property type="project" value="UniProtKB-KW"/>
</dbReference>
<keyword evidence="3" id="KW-0804">Transcription</keyword>
<dbReference type="PANTHER" id="PTHR44591">
    <property type="entry name" value="STRESS RESPONSE REGULATOR PROTEIN 1"/>
    <property type="match status" value="1"/>
</dbReference>
<sequence length="126" mass="14005">MSHKTVLLVEDETFVAMDIQMTLEDEGWTVAGPFPSTAEALSYLEENKPTCAILDVRLVDGDVFPVADKLRDTNIPFVFHSGHADGRTLEQVYPQSAFCPKPCLPTSLVKEVNQLVTQIEPLRRAC</sequence>
<comment type="caution">
    <text evidence="6">The sequence shown here is derived from an EMBL/GenBank/DDBJ whole genome shotgun (WGS) entry which is preliminary data.</text>
</comment>
<evidence type="ECO:0000256" key="1">
    <source>
        <dbReference type="ARBA" id="ARBA00022553"/>
    </source>
</evidence>
<dbReference type="InterPro" id="IPR050595">
    <property type="entry name" value="Bact_response_regulator"/>
</dbReference>
<dbReference type="EMBL" id="JXQV01000006">
    <property type="protein sequence ID" value="KIQ03634.1"/>
    <property type="molecule type" value="Genomic_DNA"/>
</dbReference>